<dbReference type="InterPro" id="IPR051400">
    <property type="entry name" value="HAD-like_hydrolase"/>
</dbReference>
<dbReference type="InterPro" id="IPR023214">
    <property type="entry name" value="HAD_sf"/>
</dbReference>
<dbReference type="PANTHER" id="PTHR46470:SF2">
    <property type="entry name" value="GLYCERALDEHYDE 3-PHOSPHATE PHOSPHATASE"/>
    <property type="match status" value="1"/>
</dbReference>
<dbReference type="PANTHER" id="PTHR46470">
    <property type="entry name" value="N-ACYLNEURAMINATE-9-PHOSPHATASE"/>
    <property type="match status" value="1"/>
</dbReference>
<sequence length="231" mass="26786">MKTIFFDLDDTLYFRRDAFFLAFDDFFEGKYQDLKATANDRCRIRGDEVFFKCQKGEITELEMYIFRFLTGFSDVGIEINREDARNFYRLYKNHLYSMKLNPQVTAMLDFAKTHFEKLGIITNGHGEHQRNKIKSLGLEKWISSDLIIISGEHGCPKPDKRLFKIAEEKSGENAENLLIIGDSFQNDILPASELGWHTIWINLYGENFTPPEYGVKGIAEITEILKSLKAV</sequence>
<dbReference type="InterPro" id="IPR036412">
    <property type="entry name" value="HAD-like_sf"/>
</dbReference>
<comment type="caution">
    <text evidence="5">The sequence shown here is derived from an EMBL/GenBank/DDBJ whole genome shotgun (WGS) entry which is preliminary data.</text>
</comment>
<dbReference type="GO" id="GO:0044281">
    <property type="term" value="P:small molecule metabolic process"/>
    <property type="evidence" value="ECO:0007669"/>
    <property type="project" value="UniProtKB-ARBA"/>
</dbReference>
<dbReference type="Gene3D" id="1.20.120.710">
    <property type="entry name" value="Haloacid dehalogenase hydrolase-like domain"/>
    <property type="match status" value="1"/>
</dbReference>
<dbReference type="EMBL" id="JACHFQ010000008">
    <property type="protein sequence ID" value="MBB5227168.1"/>
    <property type="molecule type" value="Genomic_DNA"/>
</dbReference>
<dbReference type="GO" id="GO:0016791">
    <property type="term" value="F:phosphatase activity"/>
    <property type="evidence" value="ECO:0007669"/>
    <property type="project" value="TreeGrafter"/>
</dbReference>
<keyword evidence="3 5" id="KW-0378">Hydrolase</keyword>
<protein>
    <submittedName>
        <fullName evidence="5">Putative hydrolase of the HAD superfamily</fullName>
    </submittedName>
</protein>
<keyword evidence="4" id="KW-0460">Magnesium</keyword>
<dbReference type="PRINTS" id="PR00413">
    <property type="entry name" value="HADHALOGNASE"/>
</dbReference>
<evidence type="ECO:0000313" key="6">
    <source>
        <dbReference type="Proteomes" id="UP000518887"/>
    </source>
</evidence>
<evidence type="ECO:0000256" key="4">
    <source>
        <dbReference type="ARBA" id="ARBA00022842"/>
    </source>
</evidence>
<organism evidence="5 6">
    <name type="scientific">Treponema ruminis</name>
    <dbReference type="NCBI Taxonomy" id="744515"/>
    <lineage>
        <taxon>Bacteria</taxon>
        <taxon>Pseudomonadati</taxon>
        <taxon>Spirochaetota</taxon>
        <taxon>Spirochaetia</taxon>
        <taxon>Spirochaetales</taxon>
        <taxon>Treponemataceae</taxon>
        <taxon>Treponema</taxon>
    </lineage>
</organism>
<accession>A0A7W8GB33</accession>
<keyword evidence="6" id="KW-1185">Reference proteome</keyword>
<dbReference type="NCBIfam" id="TIGR01549">
    <property type="entry name" value="HAD-SF-IA-v1"/>
    <property type="match status" value="1"/>
</dbReference>
<reference evidence="5 6" key="1">
    <citation type="submission" date="2020-08" db="EMBL/GenBank/DDBJ databases">
        <title>Genomic Encyclopedia of Type Strains, Phase IV (KMG-IV): sequencing the most valuable type-strain genomes for metagenomic binning, comparative biology and taxonomic classification.</title>
        <authorList>
            <person name="Goeker M."/>
        </authorList>
    </citation>
    <scope>NUCLEOTIDE SEQUENCE [LARGE SCALE GENOMIC DNA]</scope>
    <source>
        <strain evidence="5 6">DSM 103462</strain>
    </source>
</reference>
<name>A0A7W8GB33_9SPIR</name>
<evidence type="ECO:0000313" key="5">
    <source>
        <dbReference type="EMBL" id="MBB5227168.1"/>
    </source>
</evidence>
<dbReference type="SUPFAM" id="SSF56784">
    <property type="entry name" value="HAD-like"/>
    <property type="match status" value="1"/>
</dbReference>
<dbReference type="SFLD" id="SFLDS00003">
    <property type="entry name" value="Haloacid_Dehalogenase"/>
    <property type="match status" value="1"/>
</dbReference>
<proteinExistence type="predicted"/>
<evidence type="ECO:0000256" key="1">
    <source>
        <dbReference type="ARBA" id="ARBA00001946"/>
    </source>
</evidence>
<gene>
    <name evidence="5" type="ORF">HNP76_002564</name>
</gene>
<dbReference type="RefSeq" id="WP_184661130.1">
    <property type="nucleotide sequence ID" value="NZ_JACHFQ010000008.1"/>
</dbReference>
<dbReference type="GO" id="GO:0046872">
    <property type="term" value="F:metal ion binding"/>
    <property type="evidence" value="ECO:0007669"/>
    <property type="project" value="UniProtKB-KW"/>
</dbReference>
<dbReference type="SFLD" id="SFLDG01129">
    <property type="entry name" value="C1.5:_HAD__Beta-PGM__Phosphata"/>
    <property type="match status" value="1"/>
</dbReference>
<dbReference type="InterPro" id="IPR006439">
    <property type="entry name" value="HAD-SF_hydro_IA"/>
</dbReference>
<dbReference type="Gene3D" id="3.40.50.1000">
    <property type="entry name" value="HAD superfamily/HAD-like"/>
    <property type="match status" value="1"/>
</dbReference>
<keyword evidence="2" id="KW-0479">Metal-binding</keyword>
<dbReference type="AlphaFoldDB" id="A0A7W8GB33"/>
<evidence type="ECO:0000256" key="3">
    <source>
        <dbReference type="ARBA" id="ARBA00022801"/>
    </source>
</evidence>
<dbReference type="InterPro" id="IPR041492">
    <property type="entry name" value="HAD_2"/>
</dbReference>
<dbReference type="Pfam" id="PF13419">
    <property type="entry name" value="HAD_2"/>
    <property type="match status" value="1"/>
</dbReference>
<evidence type="ECO:0000256" key="2">
    <source>
        <dbReference type="ARBA" id="ARBA00022723"/>
    </source>
</evidence>
<dbReference type="Proteomes" id="UP000518887">
    <property type="component" value="Unassembled WGS sequence"/>
</dbReference>
<comment type="cofactor">
    <cofactor evidence="1">
        <name>Mg(2+)</name>
        <dbReference type="ChEBI" id="CHEBI:18420"/>
    </cofactor>
</comment>